<comment type="caution">
    <text evidence="1">The sequence shown here is derived from an EMBL/GenBank/DDBJ whole genome shotgun (WGS) entry which is preliminary data.</text>
</comment>
<dbReference type="EMBL" id="JABBWE010000065">
    <property type="protein sequence ID" value="KAG1788719.1"/>
    <property type="molecule type" value="Genomic_DNA"/>
</dbReference>
<keyword evidence="2" id="KW-1185">Reference proteome</keyword>
<organism evidence="1 2">
    <name type="scientific">Suillus plorans</name>
    <dbReference type="NCBI Taxonomy" id="116603"/>
    <lineage>
        <taxon>Eukaryota</taxon>
        <taxon>Fungi</taxon>
        <taxon>Dikarya</taxon>
        <taxon>Basidiomycota</taxon>
        <taxon>Agaricomycotina</taxon>
        <taxon>Agaricomycetes</taxon>
        <taxon>Agaricomycetidae</taxon>
        <taxon>Boletales</taxon>
        <taxon>Suillineae</taxon>
        <taxon>Suillaceae</taxon>
        <taxon>Suillus</taxon>
    </lineage>
</organism>
<reference evidence="1" key="1">
    <citation type="journal article" date="2020" name="New Phytol.">
        <title>Comparative genomics reveals dynamic genome evolution in host specialist ectomycorrhizal fungi.</title>
        <authorList>
            <person name="Lofgren L.A."/>
            <person name="Nguyen N.H."/>
            <person name="Vilgalys R."/>
            <person name="Ruytinx J."/>
            <person name="Liao H.L."/>
            <person name="Branco S."/>
            <person name="Kuo A."/>
            <person name="LaButti K."/>
            <person name="Lipzen A."/>
            <person name="Andreopoulos W."/>
            <person name="Pangilinan J."/>
            <person name="Riley R."/>
            <person name="Hundley H."/>
            <person name="Na H."/>
            <person name="Barry K."/>
            <person name="Grigoriev I.V."/>
            <person name="Stajich J.E."/>
            <person name="Kennedy P.G."/>
        </authorList>
    </citation>
    <scope>NUCLEOTIDE SEQUENCE</scope>
    <source>
        <strain evidence="1">S12</strain>
    </source>
</reference>
<dbReference type="OrthoDB" id="9991317at2759"/>
<dbReference type="GeneID" id="64601062"/>
<dbReference type="Proteomes" id="UP000719766">
    <property type="component" value="Unassembled WGS sequence"/>
</dbReference>
<sequence>MPGGHLYLFLQSSSSESSFLRLPHCTLWDDATRAGALDALPHNTRMHLACHGKQDRKQPYHSRFTMRDEPLRLQFSGFKSVIDTLKDIDYIRPLLHHACYPRIPHSTCVIPTFGSILDGSGPLPV</sequence>
<accession>A0A9P7AG25</accession>
<dbReference type="AlphaFoldDB" id="A0A9P7AG25"/>
<evidence type="ECO:0000313" key="2">
    <source>
        <dbReference type="Proteomes" id="UP000719766"/>
    </source>
</evidence>
<dbReference type="RefSeq" id="XP_041155902.1">
    <property type="nucleotide sequence ID" value="XM_041307298.1"/>
</dbReference>
<proteinExistence type="predicted"/>
<protein>
    <submittedName>
        <fullName evidence="1">Uncharacterized protein</fullName>
    </submittedName>
</protein>
<name>A0A9P7AG25_9AGAM</name>
<evidence type="ECO:0000313" key="1">
    <source>
        <dbReference type="EMBL" id="KAG1788719.1"/>
    </source>
</evidence>
<gene>
    <name evidence="1" type="ORF">HD556DRAFT_1447571</name>
</gene>